<protein>
    <submittedName>
        <fullName evidence="2">Uncharacterized protein</fullName>
    </submittedName>
</protein>
<dbReference type="AlphaFoldDB" id="A0A1I1KCF5"/>
<feature type="transmembrane region" description="Helical" evidence="1">
    <location>
        <begin position="108"/>
        <end position="126"/>
    </location>
</feature>
<sequence length="341" mass="36863">MSVFQQYQNLTAVGLWRDSVEAQRREVVVTIGEATLILTDNKGQTLAHWSIGALDRANPGEVPAIFHPDGDPGETLELTADHAAMIAALDRMRSHIERRRPHPGRLRLFILIAVLGAVLAGGIFWLPDAMRRHAISVVPKAKRAEIGEALQAEIARVSGPACDAPRGQAALDRLTARIAPQEPTLSVEVVRQGVTGALLLPGRRMLLNKSLIEDYEEPDVVAGYVVAELYRGTSGDPLAALLNRAGLTASFRLLTTGNLPSGTIRKYAEYLLTGPDARPPADALIPRFAEAQLRSTPYAYALDVTGESVLDLIEADPFADTAPPPLLRDADWLRLQTICGG</sequence>
<name>A0A1I1KCF5_9RHOB</name>
<accession>A0A1I1KCF5</accession>
<dbReference type="EMBL" id="FOLX01000001">
    <property type="protein sequence ID" value="SFC58456.1"/>
    <property type="molecule type" value="Genomic_DNA"/>
</dbReference>
<keyword evidence="1" id="KW-0812">Transmembrane</keyword>
<dbReference type="STRING" id="517719.SAMN05421762_1425"/>
<dbReference type="Proteomes" id="UP000231644">
    <property type="component" value="Unassembled WGS sequence"/>
</dbReference>
<reference evidence="2 3" key="1">
    <citation type="submission" date="2016-10" db="EMBL/GenBank/DDBJ databases">
        <authorList>
            <person name="de Groot N.N."/>
        </authorList>
    </citation>
    <scope>NUCLEOTIDE SEQUENCE [LARGE SCALE GENOMIC DNA]</scope>
    <source>
        <strain evidence="2 3">DSM 29619</strain>
    </source>
</reference>
<keyword evidence="1" id="KW-1133">Transmembrane helix</keyword>
<evidence type="ECO:0000313" key="2">
    <source>
        <dbReference type="EMBL" id="SFC58456.1"/>
    </source>
</evidence>
<dbReference type="RefSeq" id="WP_093452257.1">
    <property type="nucleotide sequence ID" value="NZ_FNZG01000003.1"/>
</dbReference>
<keyword evidence="3" id="KW-1185">Reference proteome</keyword>
<keyword evidence="1" id="KW-0472">Membrane</keyword>
<evidence type="ECO:0000313" key="3">
    <source>
        <dbReference type="Proteomes" id="UP000231644"/>
    </source>
</evidence>
<evidence type="ECO:0000256" key="1">
    <source>
        <dbReference type="SAM" id="Phobius"/>
    </source>
</evidence>
<gene>
    <name evidence="2" type="ORF">SAMN05421762_1425</name>
</gene>
<organism evidence="2 3">
    <name type="scientific">Pseudooceanicola nitratireducens</name>
    <dbReference type="NCBI Taxonomy" id="517719"/>
    <lineage>
        <taxon>Bacteria</taxon>
        <taxon>Pseudomonadati</taxon>
        <taxon>Pseudomonadota</taxon>
        <taxon>Alphaproteobacteria</taxon>
        <taxon>Rhodobacterales</taxon>
        <taxon>Paracoccaceae</taxon>
        <taxon>Pseudooceanicola</taxon>
    </lineage>
</organism>
<dbReference type="OrthoDB" id="7822309at2"/>
<proteinExistence type="predicted"/>